<feature type="domain" description="OmpR/PhoB-type" evidence="5">
    <location>
        <begin position="129"/>
        <end position="223"/>
    </location>
</feature>
<feature type="DNA-binding region" description="OmpR/PhoB-type" evidence="3">
    <location>
        <begin position="129"/>
        <end position="223"/>
    </location>
</feature>
<dbReference type="Gene3D" id="3.40.50.2300">
    <property type="match status" value="1"/>
</dbReference>
<dbReference type="Gene3D" id="1.10.10.10">
    <property type="entry name" value="Winged helix-like DNA-binding domain superfamily/Winged helix DNA-binding domain"/>
    <property type="match status" value="1"/>
</dbReference>
<evidence type="ECO:0000313" key="6">
    <source>
        <dbReference type="EMBL" id="MBN2964494.1"/>
    </source>
</evidence>
<reference evidence="7" key="1">
    <citation type="submission" date="2021-02" db="EMBL/GenBank/DDBJ databases">
        <title>Sulfurospirillum tamanensis sp. nov.</title>
        <authorList>
            <person name="Merkel A.Y."/>
        </authorList>
    </citation>
    <scope>NUCLEOTIDE SEQUENCE [LARGE SCALE GENOMIC DNA]</scope>
    <source>
        <strain evidence="7">T05b</strain>
    </source>
</reference>
<evidence type="ECO:0000256" key="1">
    <source>
        <dbReference type="ARBA" id="ARBA00023125"/>
    </source>
</evidence>
<dbReference type="InterPro" id="IPR036388">
    <property type="entry name" value="WH-like_DNA-bd_sf"/>
</dbReference>
<organism evidence="6 7">
    <name type="scientific">Sulfurospirillum tamanense</name>
    <dbReference type="NCBI Taxonomy" id="2813362"/>
    <lineage>
        <taxon>Bacteria</taxon>
        <taxon>Pseudomonadati</taxon>
        <taxon>Campylobacterota</taxon>
        <taxon>Epsilonproteobacteria</taxon>
        <taxon>Campylobacterales</taxon>
        <taxon>Sulfurospirillaceae</taxon>
        <taxon>Sulfurospirillum</taxon>
    </lineage>
</organism>
<name>A0ABS2WTI6_9BACT</name>
<reference evidence="6 7" key="2">
    <citation type="submission" date="2021-02" db="EMBL/GenBank/DDBJ databases">
        <title>Sulfurospirillum tamanensis sp. nov.</title>
        <authorList>
            <person name="Frolova A."/>
            <person name="Merkel A."/>
            <person name="Slobodkin A."/>
        </authorList>
    </citation>
    <scope>NUCLEOTIDE SEQUENCE [LARGE SCALE GENOMIC DNA]</scope>
    <source>
        <strain evidence="6 7">T05b</strain>
    </source>
</reference>
<sequence>MKDERFSSLTLLCVEDETGVRRRLVNTLAFYFHKVYEAENGAEALGVIEEHQPDVVLCDIDMPVMDGIALVRQIRKEDFSTPIVMLTAYAQEEYLLELVNLHIHHYILKPVNSERLLEGLEAALRGKISGRIRLCEGLVLDLGRKSVLWQNEEISLSRREVLFLSLLVNHDHHVVRYATLEERLWSDKPMSQDALKSFVRDLRKKIPMDVIENISQLGYRLCCEKK</sequence>
<dbReference type="PANTHER" id="PTHR48111">
    <property type="entry name" value="REGULATOR OF RPOS"/>
    <property type="match status" value="1"/>
</dbReference>
<dbReference type="CDD" id="cd00383">
    <property type="entry name" value="trans_reg_C"/>
    <property type="match status" value="1"/>
</dbReference>
<evidence type="ECO:0000259" key="5">
    <source>
        <dbReference type="PROSITE" id="PS51755"/>
    </source>
</evidence>
<dbReference type="Pfam" id="PF00072">
    <property type="entry name" value="Response_reg"/>
    <property type="match status" value="1"/>
</dbReference>
<dbReference type="Pfam" id="PF00486">
    <property type="entry name" value="Trans_reg_C"/>
    <property type="match status" value="1"/>
</dbReference>
<dbReference type="SMART" id="SM00862">
    <property type="entry name" value="Trans_reg_C"/>
    <property type="match status" value="1"/>
</dbReference>
<dbReference type="CDD" id="cd17536">
    <property type="entry name" value="REC_YesN-like"/>
    <property type="match status" value="1"/>
</dbReference>
<keyword evidence="7" id="KW-1185">Reference proteome</keyword>
<reference evidence="6 7" key="3">
    <citation type="submission" date="2021-02" db="EMBL/GenBank/DDBJ databases">
        <authorList>
            <person name="Merkel A.Y."/>
        </authorList>
    </citation>
    <scope>NUCLEOTIDE SEQUENCE [LARGE SCALE GENOMIC DNA]</scope>
    <source>
        <strain evidence="6 7">T05b</strain>
    </source>
</reference>
<dbReference type="PANTHER" id="PTHR48111:SF69">
    <property type="entry name" value="RESPONSE REGULATOR RECEIVER"/>
    <property type="match status" value="1"/>
</dbReference>
<dbReference type="RefSeq" id="WP_205459044.1">
    <property type="nucleotide sequence ID" value="NZ_JAFHKK010000012.1"/>
</dbReference>
<dbReference type="Proteomes" id="UP000703590">
    <property type="component" value="Unassembled WGS sequence"/>
</dbReference>
<comment type="caution">
    <text evidence="6">The sequence shown here is derived from an EMBL/GenBank/DDBJ whole genome shotgun (WGS) entry which is preliminary data.</text>
</comment>
<feature type="modified residue" description="4-aspartylphosphate" evidence="2">
    <location>
        <position position="59"/>
    </location>
</feature>
<evidence type="ECO:0000313" key="7">
    <source>
        <dbReference type="Proteomes" id="UP000703590"/>
    </source>
</evidence>
<evidence type="ECO:0000259" key="4">
    <source>
        <dbReference type="PROSITE" id="PS50110"/>
    </source>
</evidence>
<feature type="domain" description="Response regulatory" evidence="4">
    <location>
        <begin position="10"/>
        <end position="124"/>
    </location>
</feature>
<protein>
    <submittedName>
        <fullName evidence="6">Response regulator</fullName>
    </submittedName>
</protein>
<proteinExistence type="predicted"/>
<dbReference type="InterPro" id="IPR016032">
    <property type="entry name" value="Sig_transdc_resp-reg_C-effctor"/>
</dbReference>
<dbReference type="InterPro" id="IPR001789">
    <property type="entry name" value="Sig_transdc_resp-reg_receiver"/>
</dbReference>
<accession>A0ABS2WTI6</accession>
<keyword evidence="1 3" id="KW-0238">DNA-binding</keyword>
<dbReference type="SUPFAM" id="SSF46894">
    <property type="entry name" value="C-terminal effector domain of the bipartite response regulators"/>
    <property type="match status" value="1"/>
</dbReference>
<dbReference type="SUPFAM" id="SSF52172">
    <property type="entry name" value="CheY-like"/>
    <property type="match status" value="1"/>
</dbReference>
<evidence type="ECO:0000256" key="2">
    <source>
        <dbReference type="PROSITE-ProRule" id="PRU00169"/>
    </source>
</evidence>
<dbReference type="PROSITE" id="PS51755">
    <property type="entry name" value="OMPR_PHOB"/>
    <property type="match status" value="1"/>
</dbReference>
<dbReference type="InterPro" id="IPR001867">
    <property type="entry name" value="OmpR/PhoB-type_DNA-bd"/>
</dbReference>
<dbReference type="InterPro" id="IPR039420">
    <property type="entry name" value="WalR-like"/>
</dbReference>
<keyword evidence="2" id="KW-0597">Phosphoprotein</keyword>
<gene>
    <name evidence="6" type="ORF">JWV37_06860</name>
</gene>
<dbReference type="EMBL" id="JAFHKK010000012">
    <property type="protein sequence ID" value="MBN2964494.1"/>
    <property type="molecule type" value="Genomic_DNA"/>
</dbReference>
<dbReference type="SMART" id="SM00448">
    <property type="entry name" value="REC"/>
    <property type="match status" value="1"/>
</dbReference>
<evidence type="ECO:0000256" key="3">
    <source>
        <dbReference type="PROSITE-ProRule" id="PRU01091"/>
    </source>
</evidence>
<dbReference type="InterPro" id="IPR011006">
    <property type="entry name" value="CheY-like_superfamily"/>
</dbReference>
<dbReference type="PROSITE" id="PS50110">
    <property type="entry name" value="RESPONSE_REGULATORY"/>
    <property type="match status" value="1"/>
</dbReference>